<feature type="region of interest" description="Disordered" evidence="1">
    <location>
        <begin position="531"/>
        <end position="550"/>
    </location>
</feature>
<name>A0A521EGA5_9FLAO</name>
<protein>
    <submittedName>
        <fullName evidence="3">Uncharacterized alpha/beta hydrolase domain</fullName>
    </submittedName>
</protein>
<feature type="domain" description="T6SS Phospholipase effector Tle1-like catalytic" evidence="2">
    <location>
        <begin position="110"/>
        <end position="404"/>
    </location>
</feature>
<dbReference type="Pfam" id="PF09994">
    <property type="entry name" value="T6SS_Tle1-like_cat"/>
    <property type="match status" value="1"/>
</dbReference>
<proteinExistence type="predicted"/>
<dbReference type="EMBL" id="FXTC01000008">
    <property type="protein sequence ID" value="SMO82939.1"/>
    <property type="molecule type" value="Genomic_DNA"/>
</dbReference>
<organism evidence="3 4">
    <name type="scientific">Chryseobacterium rhizoplanae</name>
    <dbReference type="NCBI Taxonomy" id="1609531"/>
    <lineage>
        <taxon>Bacteria</taxon>
        <taxon>Pseudomonadati</taxon>
        <taxon>Bacteroidota</taxon>
        <taxon>Flavobacteriia</taxon>
        <taxon>Flavobacteriales</taxon>
        <taxon>Weeksellaceae</taxon>
        <taxon>Chryseobacterium group</taxon>
        <taxon>Chryseobacterium</taxon>
    </lineage>
</organism>
<reference evidence="3 4" key="1">
    <citation type="submission" date="2017-05" db="EMBL/GenBank/DDBJ databases">
        <authorList>
            <person name="Varghese N."/>
            <person name="Submissions S."/>
        </authorList>
    </citation>
    <scope>NUCLEOTIDE SEQUENCE [LARGE SCALE GENOMIC DNA]</scope>
    <source>
        <strain evidence="3 4">DSM 29371</strain>
    </source>
</reference>
<feature type="compositionally biased region" description="Basic and acidic residues" evidence="1">
    <location>
        <begin position="72"/>
        <end position="84"/>
    </location>
</feature>
<keyword evidence="3" id="KW-0378">Hydrolase</keyword>
<evidence type="ECO:0000256" key="1">
    <source>
        <dbReference type="SAM" id="MobiDB-lite"/>
    </source>
</evidence>
<evidence type="ECO:0000313" key="3">
    <source>
        <dbReference type="EMBL" id="SMO82939.1"/>
    </source>
</evidence>
<dbReference type="RefSeq" id="WP_142718949.1">
    <property type="nucleotide sequence ID" value="NZ_FXTC01000008.1"/>
</dbReference>
<accession>A0A521EGA5</accession>
<evidence type="ECO:0000259" key="2">
    <source>
        <dbReference type="Pfam" id="PF09994"/>
    </source>
</evidence>
<dbReference type="AlphaFoldDB" id="A0A521EGA5"/>
<dbReference type="PANTHER" id="PTHR33840:SF1">
    <property type="entry name" value="TLE1 PHOSPHOLIPASE DOMAIN-CONTAINING PROTEIN"/>
    <property type="match status" value="1"/>
</dbReference>
<dbReference type="Proteomes" id="UP000316916">
    <property type="component" value="Unassembled WGS sequence"/>
</dbReference>
<evidence type="ECO:0000313" key="4">
    <source>
        <dbReference type="Proteomes" id="UP000316916"/>
    </source>
</evidence>
<keyword evidence="4" id="KW-1185">Reference proteome</keyword>
<dbReference type="PANTHER" id="PTHR33840">
    <property type="match status" value="1"/>
</dbReference>
<dbReference type="GO" id="GO:0016787">
    <property type="term" value="F:hydrolase activity"/>
    <property type="evidence" value="ECO:0007669"/>
    <property type="project" value="UniProtKB-KW"/>
</dbReference>
<feature type="region of interest" description="Disordered" evidence="1">
    <location>
        <begin position="62"/>
        <end position="84"/>
    </location>
</feature>
<sequence>MGKTLVYNTGNAKPPVDELHLEVGVFFDGTLNNLKNTELRQKYKDGKNKIESTDSDDVVAKKEEAIDNTTKQQEKEYDNLDHKKNPDVGSEYEQYLKAIHRSRLDKMGVDNSFSNDFTNVARLYKCCEQSNYAIYIEGIGTLDNRRDVDDGFQYGSGITGVRGKVRKGCEKLAERIKVIIRNGLNADKQFAKIYIDTFGFSRGAAAARNFAYEINGKKRPVDVEIKKSRKIVGYTQMDSPEGPITVPEYGDIWIDKDKTEVDPNYLVDGKLPKFGFLGYYLLSKDVLTKEELEALDLDVRFIGVYDTVSSYEEFGDMGVMRRVGWEGMKHSTLGSSYNFGDDVEQLQLLNPGSYFKAVHFTAGNEHRENFSLTSFPGSVEKEFPGVHCDIGGAYENGKETVDEIETSNHKPVWFLNKRRQQLIDEHWFDDEQITINNSFLNVLTMGAVYRKITGIRFLRKEYSYIPLQFMEEHGKHHYDHQVVTKTETTFSIEHDKYLPSARDILHHYVFEDGEKWNFKTDEEVKKEKEERARERLENPEPEPVQEPIPDEVVDKDGNIIKTKTLQEVVVTAYHPQTLLRIMRNKYLHWSANRDWMGMDPNSNYKRIVYPLK</sequence>
<dbReference type="InterPro" id="IPR018712">
    <property type="entry name" value="Tle1-like_cat"/>
</dbReference>
<gene>
    <name evidence="3" type="ORF">SAMN06265171_10817</name>
</gene>